<accession>G7Q8M8</accession>
<gene>
    <name evidence="2" type="ORF">DFW101_3115</name>
</gene>
<dbReference type="STRING" id="694327.DFW101_3115"/>
<dbReference type="AlphaFoldDB" id="G7Q8M8"/>
<dbReference type="OrthoDB" id="5444547at2"/>
<evidence type="ECO:0000313" key="2">
    <source>
        <dbReference type="EMBL" id="EHJ49115.1"/>
    </source>
</evidence>
<reference evidence="3" key="1">
    <citation type="journal article" date="2015" name="Genome Announc.">
        <title>High-Quality Draft Genome Sequence of Desulfovibrio carbinoliphilus FW-101-2B, an Organic Acid-Oxidizing Sulfate-Reducing Bacterium Isolated from Uranium(VI)-Contaminated Groundwater.</title>
        <authorList>
            <person name="Ramsay B.D."/>
            <person name="Hwang C."/>
            <person name="Woo H.L."/>
            <person name="Carroll S.L."/>
            <person name="Lucas S."/>
            <person name="Han J."/>
            <person name="Lapidus A.L."/>
            <person name="Cheng J.F."/>
            <person name="Goodwin L.A."/>
            <person name="Pitluck S."/>
            <person name="Peters L."/>
            <person name="Chertkov O."/>
            <person name="Held B."/>
            <person name="Detter J.C."/>
            <person name="Han C.S."/>
            <person name="Tapia R."/>
            <person name="Land M.L."/>
            <person name="Hauser L.J."/>
            <person name="Kyrpides N.C."/>
            <person name="Ivanova N.N."/>
            <person name="Mikhailova N."/>
            <person name="Pagani I."/>
            <person name="Woyke T."/>
            <person name="Arkin A.P."/>
            <person name="Dehal P."/>
            <person name="Chivian D."/>
            <person name="Criddle C.S."/>
            <person name="Wu W."/>
            <person name="Chakraborty R."/>
            <person name="Hazen T.C."/>
            <person name="Fields M.W."/>
        </authorList>
    </citation>
    <scope>NUCLEOTIDE SEQUENCE [LARGE SCALE GENOMIC DNA]</scope>
    <source>
        <strain evidence="3">FW-101-2B</strain>
    </source>
</reference>
<sequence>MQFRFAAGFGGLLLAVLLFAAASVPAPAGAQGLSAATKGAPLPGQGPRAYVNIVIDDLPNLELWSRLADDCDAFGMKTTLALNTAKATPGDYAVMAKHVANGHEIANHTRDHVPVAPGGVVRLRYFDPRAKSAAAVVDQSAGKLRITVDDPPRTVAELDLSEEGRTPTLKQLVEALNDVRGVTAELGDPYYANIHARFLAERDRVDIFFKNGLVPLYVNVAEHARYEMAGGKADIEAGLPGTACQSMVYPFLVTDAVSRQVARELGLTCGRVGTAGFAALGAPAGYDLMQVYAGKPRDLFGPDPASPEFAAKVEAFLKKLKEIGGVCCLYSHGPDEFTNDQWKALLPLLARDKDVAYVTLHGLAAYVTSTARLQDGRYFLPQGR</sequence>
<dbReference type="SUPFAM" id="SSF88713">
    <property type="entry name" value="Glycoside hydrolase/deacetylase"/>
    <property type="match status" value="1"/>
</dbReference>
<dbReference type="GO" id="GO:0005975">
    <property type="term" value="P:carbohydrate metabolic process"/>
    <property type="evidence" value="ECO:0007669"/>
    <property type="project" value="InterPro"/>
</dbReference>
<proteinExistence type="predicted"/>
<evidence type="ECO:0000256" key="1">
    <source>
        <dbReference type="SAM" id="SignalP"/>
    </source>
</evidence>
<dbReference type="Proteomes" id="UP000004662">
    <property type="component" value="Chromosome"/>
</dbReference>
<dbReference type="eggNOG" id="ENOG50346C8">
    <property type="taxonomic scope" value="Bacteria"/>
</dbReference>
<dbReference type="RefSeq" id="WP_009182466.1">
    <property type="nucleotide sequence ID" value="NZ_CM001368.1"/>
</dbReference>
<feature type="signal peptide" evidence="1">
    <location>
        <begin position="1"/>
        <end position="30"/>
    </location>
</feature>
<protein>
    <submittedName>
        <fullName evidence="2">Polysaccharide deacetylase</fullName>
    </submittedName>
</protein>
<organism evidence="2 3">
    <name type="scientific">Solidesulfovibrio carbinoliphilus subsp. oakridgensis</name>
    <dbReference type="NCBI Taxonomy" id="694327"/>
    <lineage>
        <taxon>Bacteria</taxon>
        <taxon>Pseudomonadati</taxon>
        <taxon>Thermodesulfobacteriota</taxon>
        <taxon>Desulfovibrionia</taxon>
        <taxon>Desulfovibrionales</taxon>
        <taxon>Desulfovibrionaceae</taxon>
        <taxon>Solidesulfovibrio</taxon>
    </lineage>
</organism>
<keyword evidence="3" id="KW-1185">Reference proteome</keyword>
<evidence type="ECO:0000313" key="3">
    <source>
        <dbReference type="Proteomes" id="UP000004662"/>
    </source>
</evidence>
<dbReference type="HOGENOM" id="CLU_725083_0_0_7"/>
<dbReference type="Gene3D" id="3.20.20.370">
    <property type="entry name" value="Glycoside hydrolase/deacetylase"/>
    <property type="match status" value="1"/>
</dbReference>
<dbReference type="InterPro" id="IPR011330">
    <property type="entry name" value="Glyco_hydro/deAcase_b/a-brl"/>
</dbReference>
<name>G7Q8M8_9BACT</name>
<feature type="chain" id="PRO_5003503303" evidence="1">
    <location>
        <begin position="31"/>
        <end position="384"/>
    </location>
</feature>
<keyword evidence="1" id="KW-0732">Signal</keyword>
<dbReference type="EMBL" id="CM001368">
    <property type="protein sequence ID" value="EHJ49115.1"/>
    <property type="molecule type" value="Genomic_DNA"/>
</dbReference>